<sequence>MSGRTPVPPPPDGAGVTPRRLGIVADDLTGAADSAVPFAAGGATVFLLRDASVSPDPDGQGPLTVLAVATGTRALGPAAAAERTVEAVRDLLRLGCDRIYLKVDSTMRGSVAGQLRGALAAWSTEHAGAFAVLCPAFPGQGRTVLDGEVLVHGTPLHRSAASRDPVTPVVRSFLSELVPGSLALGEPVHSGEVRHADASSDLELDALAATIDGFGPAAVAAGSAGLASALARRWATTAPGSEPAVTTASRILVAVSSLHPTTAEAVERVRESGVDVLRTPAGPRGDAARTAHDFGIEVAERLRQNDYDALVLVGGDGAAAVLDRVGATGIALHSALLPGVPLGTVAGGRADGLRVVTRSGGFGDASGLLEIVRRLRSVH</sequence>
<reference evidence="9 10" key="1">
    <citation type="submission" date="2023-07" db="EMBL/GenBank/DDBJ databases">
        <title>Sequencing the genomes of 1000 actinobacteria strains.</title>
        <authorList>
            <person name="Klenk H.-P."/>
        </authorList>
    </citation>
    <scope>NUCLEOTIDE SEQUENCE [LARGE SCALE GENOMIC DNA]</scope>
    <source>
        <strain evidence="9 10">DSM 44388</strain>
    </source>
</reference>
<feature type="domain" description="Four-carbon acid sugar kinase nucleotide binding" evidence="8">
    <location>
        <begin position="288"/>
        <end position="367"/>
    </location>
</feature>
<evidence type="ECO:0000259" key="7">
    <source>
        <dbReference type="Pfam" id="PF07005"/>
    </source>
</evidence>
<organism evidence="9 10">
    <name type="scientific">Kineosporia succinea</name>
    <dbReference type="NCBI Taxonomy" id="84632"/>
    <lineage>
        <taxon>Bacteria</taxon>
        <taxon>Bacillati</taxon>
        <taxon>Actinomycetota</taxon>
        <taxon>Actinomycetes</taxon>
        <taxon>Kineosporiales</taxon>
        <taxon>Kineosporiaceae</taxon>
        <taxon>Kineosporia</taxon>
    </lineage>
</organism>
<dbReference type="InterPro" id="IPR031475">
    <property type="entry name" value="NBD_C"/>
</dbReference>
<dbReference type="SUPFAM" id="SSF142764">
    <property type="entry name" value="YgbK-like"/>
    <property type="match status" value="1"/>
</dbReference>
<gene>
    <name evidence="9" type="ORF">J2S57_004698</name>
</gene>
<evidence type="ECO:0000256" key="1">
    <source>
        <dbReference type="ARBA" id="ARBA00005715"/>
    </source>
</evidence>
<evidence type="ECO:0000256" key="6">
    <source>
        <dbReference type="ARBA" id="ARBA00023277"/>
    </source>
</evidence>
<dbReference type="Proteomes" id="UP001235712">
    <property type="component" value="Unassembled WGS sequence"/>
</dbReference>
<dbReference type="InterPro" id="IPR010737">
    <property type="entry name" value="4-carb_acid_sugar_kinase_N"/>
</dbReference>
<evidence type="ECO:0000256" key="5">
    <source>
        <dbReference type="ARBA" id="ARBA00022840"/>
    </source>
</evidence>
<keyword evidence="6" id="KW-0119">Carbohydrate metabolism</keyword>
<keyword evidence="2" id="KW-0808">Transferase</keyword>
<dbReference type="Gene3D" id="3.40.980.20">
    <property type="entry name" value="Four-carbon acid sugar kinase, nucleotide binding domain"/>
    <property type="match status" value="1"/>
</dbReference>
<dbReference type="RefSeq" id="WP_307246668.1">
    <property type="nucleotide sequence ID" value="NZ_JAUSQZ010000001.1"/>
</dbReference>
<evidence type="ECO:0000313" key="9">
    <source>
        <dbReference type="EMBL" id="MDP9828949.1"/>
    </source>
</evidence>
<dbReference type="EMBL" id="JAUSQZ010000001">
    <property type="protein sequence ID" value="MDP9828949.1"/>
    <property type="molecule type" value="Genomic_DNA"/>
</dbReference>
<evidence type="ECO:0000259" key="8">
    <source>
        <dbReference type="Pfam" id="PF17042"/>
    </source>
</evidence>
<keyword evidence="4" id="KW-0418">Kinase</keyword>
<keyword evidence="5" id="KW-0067">ATP-binding</keyword>
<protein>
    <submittedName>
        <fullName evidence="9">Uncharacterized protein YgbK (DUF1537 family)</fullName>
    </submittedName>
</protein>
<keyword evidence="3" id="KW-0547">Nucleotide-binding</keyword>
<feature type="domain" description="Four-carbon acid sugar kinase N-terminal" evidence="7">
    <location>
        <begin position="21"/>
        <end position="178"/>
    </location>
</feature>
<evidence type="ECO:0000256" key="3">
    <source>
        <dbReference type="ARBA" id="ARBA00022741"/>
    </source>
</evidence>
<proteinExistence type="inferred from homology"/>
<evidence type="ECO:0000256" key="4">
    <source>
        <dbReference type="ARBA" id="ARBA00022777"/>
    </source>
</evidence>
<name>A0ABT9P8C5_9ACTN</name>
<dbReference type="Pfam" id="PF17042">
    <property type="entry name" value="NBD_C"/>
    <property type="match status" value="1"/>
</dbReference>
<evidence type="ECO:0000256" key="2">
    <source>
        <dbReference type="ARBA" id="ARBA00022679"/>
    </source>
</evidence>
<comment type="caution">
    <text evidence="9">The sequence shown here is derived from an EMBL/GenBank/DDBJ whole genome shotgun (WGS) entry which is preliminary data.</text>
</comment>
<accession>A0ABT9P8C5</accession>
<keyword evidence="10" id="KW-1185">Reference proteome</keyword>
<dbReference type="Pfam" id="PF07005">
    <property type="entry name" value="SBD_N"/>
    <property type="match status" value="1"/>
</dbReference>
<comment type="similarity">
    <text evidence="1">Belongs to the four-carbon acid sugar kinase family.</text>
</comment>
<evidence type="ECO:0000313" key="10">
    <source>
        <dbReference type="Proteomes" id="UP001235712"/>
    </source>
</evidence>
<dbReference type="Gene3D" id="3.40.50.10840">
    <property type="entry name" value="Putative sugar-binding, N-terminal domain"/>
    <property type="match status" value="1"/>
</dbReference>
<dbReference type="InterPro" id="IPR037051">
    <property type="entry name" value="4-carb_acid_sugar_kinase_N_sf"/>
</dbReference>
<dbReference type="InterPro" id="IPR042213">
    <property type="entry name" value="NBD_C_sf"/>
</dbReference>